<protein>
    <recommendedName>
        <fullName evidence="3">ABM domain-containing protein</fullName>
    </recommendedName>
</protein>
<comment type="caution">
    <text evidence="1">The sequence shown here is derived from an EMBL/GenBank/DDBJ whole genome shotgun (WGS) entry which is preliminary data.</text>
</comment>
<dbReference type="RefSeq" id="WP_008869461.1">
    <property type="nucleotide sequence ID" value="NZ_ACJN02000001.1"/>
</dbReference>
<dbReference type="AlphaFoldDB" id="D6SKD9"/>
<dbReference type="Proteomes" id="UP000005496">
    <property type="component" value="Unassembled WGS sequence"/>
</dbReference>
<dbReference type="OrthoDB" id="5471610at2"/>
<reference evidence="1" key="1">
    <citation type="submission" date="2010-05" db="EMBL/GenBank/DDBJ databases">
        <title>The draft genome of Desulfonatronospira thiodismutans ASO3-1.</title>
        <authorList>
            <consortium name="US DOE Joint Genome Institute (JGI-PGF)"/>
            <person name="Lucas S."/>
            <person name="Copeland A."/>
            <person name="Lapidus A."/>
            <person name="Cheng J.-F."/>
            <person name="Bruce D."/>
            <person name="Goodwin L."/>
            <person name="Pitluck S."/>
            <person name="Chertkov O."/>
            <person name="Brettin T."/>
            <person name="Detter J.C."/>
            <person name="Han C."/>
            <person name="Land M.L."/>
            <person name="Hauser L."/>
            <person name="Kyrpides N."/>
            <person name="Mikhailova N."/>
            <person name="Muyzer G."/>
            <person name="Woyke T."/>
        </authorList>
    </citation>
    <scope>NUCLEOTIDE SEQUENCE [LARGE SCALE GENOMIC DNA]</scope>
    <source>
        <strain evidence="1">ASO3-1</strain>
    </source>
</reference>
<gene>
    <name evidence="1" type="ORF">Dthio_PD3810</name>
</gene>
<name>D6SKD9_9BACT</name>
<evidence type="ECO:0000313" key="2">
    <source>
        <dbReference type="Proteomes" id="UP000005496"/>
    </source>
</evidence>
<evidence type="ECO:0008006" key="3">
    <source>
        <dbReference type="Google" id="ProtNLM"/>
    </source>
</evidence>
<organism evidence="1 2">
    <name type="scientific">Desulfonatronospira thiodismutans ASO3-1</name>
    <dbReference type="NCBI Taxonomy" id="555779"/>
    <lineage>
        <taxon>Bacteria</taxon>
        <taxon>Pseudomonadati</taxon>
        <taxon>Thermodesulfobacteriota</taxon>
        <taxon>Desulfovibrionia</taxon>
        <taxon>Desulfovibrionales</taxon>
        <taxon>Desulfonatronovibrionaceae</taxon>
        <taxon>Desulfonatronospira</taxon>
    </lineage>
</organism>
<proteinExistence type="predicted"/>
<keyword evidence="2" id="KW-1185">Reference proteome</keyword>
<evidence type="ECO:0000313" key="1">
    <source>
        <dbReference type="EMBL" id="EFI36342.1"/>
    </source>
</evidence>
<dbReference type="EMBL" id="ACJN02000001">
    <property type="protein sequence ID" value="EFI36342.1"/>
    <property type="molecule type" value="Genomic_DNA"/>
</dbReference>
<sequence>MSYTEIIHVHAYNDKCRKKALDKAREISPGASDRLESVSIFLRRDWETEIVILLTWEERPGGQTYSTEGLSIVECLSRFGWVAHSAWTLDQARKRQTIGSR</sequence>
<accession>D6SKD9</accession>